<dbReference type="EMBL" id="UINC01065302">
    <property type="protein sequence ID" value="SVB94818.1"/>
    <property type="molecule type" value="Genomic_DNA"/>
</dbReference>
<dbReference type="AlphaFoldDB" id="A0A382I5J5"/>
<proteinExistence type="predicted"/>
<dbReference type="GO" id="GO:0003676">
    <property type="term" value="F:nucleic acid binding"/>
    <property type="evidence" value="ECO:0007669"/>
    <property type="project" value="InterPro"/>
</dbReference>
<organism evidence="1">
    <name type="scientific">marine metagenome</name>
    <dbReference type="NCBI Taxonomy" id="408172"/>
    <lineage>
        <taxon>unclassified sequences</taxon>
        <taxon>metagenomes</taxon>
        <taxon>ecological metagenomes</taxon>
    </lineage>
</organism>
<gene>
    <name evidence="1" type="ORF">METZ01_LOCUS247672</name>
</gene>
<sequence length="92" mass="10434">MPNMADGKKNKRQVNGAQISNEIIRRTKNIEKKNIKVIIEQVAAMPGQGVTSMFNFGQSFGVLKGICSALELPMYFVRPVKWKKYFNLINSE</sequence>
<dbReference type="InterPro" id="IPR036397">
    <property type="entry name" value="RNaseH_sf"/>
</dbReference>
<name>A0A382I5J5_9ZZZZ</name>
<dbReference type="CDD" id="cd22992">
    <property type="entry name" value="MOC1"/>
    <property type="match status" value="1"/>
</dbReference>
<reference evidence="1" key="1">
    <citation type="submission" date="2018-05" db="EMBL/GenBank/DDBJ databases">
        <authorList>
            <person name="Lanie J.A."/>
            <person name="Ng W.-L."/>
            <person name="Kazmierczak K.M."/>
            <person name="Andrzejewski T.M."/>
            <person name="Davidsen T.M."/>
            <person name="Wayne K.J."/>
            <person name="Tettelin H."/>
            <person name="Glass J.I."/>
            <person name="Rusch D."/>
            <person name="Podicherti R."/>
            <person name="Tsui H.-C.T."/>
            <person name="Winkler M.E."/>
        </authorList>
    </citation>
    <scope>NUCLEOTIDE SEQUENCE</scope>
</reference>
<protein>
    <submittedName>
        <fullName evidence="1">Uncharacterized protein</fullName>
    </submittedName>
</protein>
<dbReference type="Gene3D" id="3.30.420.10">
    <property type="entry name" value="Ribonuclease H-like superfamily/Ribonuclease H"/>
    <property type="match status" value="1"/>
</dbReference>
<accession>A0A382I5J5</accession>
<evidence type="ECO:0000313" key="1">
    <source>
        <dbReference type="EMBL" id="SVB94818.1"/>
    </source>
</evidence>
<feature type="non-terminal residue" evidence="1">
    <location>
        <position position="92"/>
    </location>
</feature>